<sequence>MTDAGGKLYHATLIARDGRGVLLRGASASGKSDLGLRLIDRGGMLVADDQVWLTAEGGKLTGMAPDRLRGLIEVRGLGIISLPVTAVAPVSLVVDLDHSARVPRLPAAEKVTILGVELPRLRLNAFEASAPIKVELALDAPARIGQEGHPEETL</sequence>
<reference evidence="2" key="1">
    <citation type="submission" date="2023-01" db="EMBL/GenBank/DDBJ databases">
        <title>The genome sequence of Kordiimonadaceae bacterium 6D33.</title>
        <authorList>
            <person name="Liu Y."/>
        </authorList>
    </citation>
    <scope>NUCLEOTIDE SEQUENCE</scope>
    <source>
        <strain evidence="2">6D33</strain>
    </source>
</reference>
<keyword evidence="2" id="KW-0418">Kinase</keyword>
<organism evidence="2 3">
    <name type="scientific">Gimibacter soli</name>
    <dbReference type="NCBI Taxonomy" id="3024400"/>
    <lineage>
        <taxon>Bacteria</taxon>
        <taxon>Pseudomonadati</taxon>
        <taxon>Pseudomonadota</taxon>
        <taxon>Alphaproteobacteria</taxon>
        <taxon>Kordiimonadales</taxon>
        <taxon>Temperatibacteraceae</taxon>
        <taxon>Gimibacter</taxon>
    </lineage>
</organism>
<dbReference type="PANTHER" id="PTHR30305:SF1">
    <property type="entry name" value="HPR KINASE_PHOSPHORYLASE"/>
    <property type="match status" value="1"/>
</dbReference>
<name>A0AAF0BKE8_9PROT</name>
<dbReference type="PANTHER" id="PTHR30305">
    <property type="entry name" value="PROTEIN YJDM-RELATED"/>
    <property type="match status" value="1"/>
</dbReference>
<dbReference type="InterPro" id="IPR011104">
    <property type="entry name" value="Hpr_kin/Pase_C"/>
</dbReference>
<dbReference type="SUPFAM" id="SSF53795">
    <property type="entry name" value="PEP carboxykinase-like"/>
    <property type="match status" value="1"/>
</dbReference>
<evidence type="ECO:0000313" key="3">
    <source>
        <dbReference type="Proteomes" id="UP001217500"/>
    </source>
</evidence>
<protein>
    <submittedName>
        <fullName evidence="2">HPr kinase/phosphatase C-terminal domain-containing protein</fullName>
    </submittedName>
</protein>
<dbReference type="Pfam" id="PF07475">
    <property type="entry name" value="Hpr_kinase_C"/>
    <property type="match status" value="1"/>
</dbReference>
<dbReference type="InterPro" id="IPR027417">
    <property type="entry name" value="P-loop_NTPase"/>
</dbReference>
<evidence type="ECO:0000313" key="2">
    <source>
        <dbReference type="EMBL" id="WCL54194.1"/>
    </source>
</evidence>
<evidence type="ECO:0000259" key="1">
    <source>
        <dbReference type="Pfam" id="PF07475"/>
    </source>
</evidence>
<dbReference type="GO" id="GO:0006109">
    <property type="term" value="P:regulation of carbohydrate metabolic process"/>
    <property type="evidence" value="ECO:0007669"/>
    <property type="project" value="InterPro"/>
</dbReference>
<keyword evidence="2" id="KW-0808">Transferase</keyword>
<keyword evidence="3" id="KW-1185">Reference proteome</keyword>
<dbReference type="RefSeq" id="WP_289503913.1">
    <property type="nucleotide sequence ID" value="NZ_CP116805.1"/>
</dbReference>
<accession>A0AAF0BKE8</accession>
<dbReference type="AlphaFoldDB" id="A0AAF0BKE8"/>
<proteinExistence type="predicted"/>
<dbReference type="GO" id="GO:0005524">
    <property type="term" value="F:ATP binding"/>
    <property type="evidence" value="ECO:0007669"/>
    <property type="project" value="InterPro"/>
</dbReference>
<feature type="domain" description="HPr kinase/phosphorylase C-terminal" evidence="1">
    <location>
        <begin position="8"/>
        <end position="123"/>
    </location>
</feature>
<dbReference type="GO" id="GO:0000155">
    <property type="term" value="F:phosphorelay sensor kinase activity"/>
    <property type="evidence" value="ECO:0007669"/>
    <property type="project" value="InterPro"/>
</dbReference>
<dbReference type="CDD" id="cd01918">
    <property type="entry name" value="HprK_C"/>
    <property type="match status" value="1"/>
</dbReference>
<dbReference type="Proteomes" id="UP001217500">
    <property type="component" value="Chromosome"/>
</dbReference>
<dbReference type="KEGG" id="gso:PH603_00285"/>
<gene>
    <name evidence="2" type="ORF">PH603_00285</name>
</gene>
<dbReference type="Gene3D" id="3.40.50.300">
    <property type="entry name" value="P-loop containing nucleotide triphosphate hydrolases"/>
    <property type="match status" value="1"/>
</dbReference>
<dbReference type="EMBL" id="CP116805">
    <property type="protein sequence ID" value="WCL54194.1"/>
    <property type="molecule type" value="Genomic_DNA"/>
</dbReference>